<gene>
    <name evidence="1" type="ORF">DWZ11_09615</name>
</gene>
<dbReference type="Gene3D" id="1.10.10.1190">
    <property type="entry name" value="Antirestriction protein ArdA, domain 3"/>
    <property type="match status" value="1"/>
</dbReference>
<dbReference type="RefSeq" id="WP_117976987.1">
    <property type="nucleotide sequence ID" value="NZ_QRST01000022.1"/>
</dbReference>
<dbReference type="AlphaFoldDB" id="A0A411ZKY8"/>
<accession>A0A411ZKY8</accession>
<reference evidence="1 2" key="1">
    <citation type="submission" date="2018-08" db="EMBL/GenBank/DDBJ databases">
        <title>A genome reference for cultivated species of the human gut microbiota.</title>
        <authorList>
            <person name="Zou Y."/>
            <person name="Xue W."/>
            <person name="Luo G."/>
        </authorList>
    </citation>
    <scope>NUCLEOTIDE SEQUENCE [LARGE SCALE GENOMIC DNA]</scope>
    <source>
        <strain evidence="1 2">AF29-2</strain>
    </source>
</reference>
<name>A0A411ZKY8_9FIRM</name>
<dbReference type="EMBL" id="QRST01000022">
    <property type="protein sequence ID" value="RGQ03459.1"/>
    <property type="molecule type" value="Genomic_DNA"/>
</dbReference>
<evidence type="ECO:0000313" key="2">
    <source>
        <dbReference type="Proteomes" id="UP000284662"/>
    </source>
</evidence>
<sequence length="179" mass="20610">MTTTNNIYVNIYLTNLGKYTEGYLIGKWITLSTAINWKEELESIDVKDGTDYEEFFITDFESNANIKVNEYMSISELEEMAEKIEELNNTTDIDIFKAILTCASDFDEAYNVAINGDYIYYSDVNDETDLGHALVDEGFFKDNITDEKIKMYLDYESIGRDYMINVNGSFSDNGFIALY</sequence>
<dbReference type="InterPro" id="IPR041893">
    <property type="entry name" value="ArdA_dom3"/>
</dbReference>
<proteinExistence type="predicted"/>
<evidence type="ECO:0000313" key="1">
    <source>
        <dbReference type="EMBL" id="RGQ03459.1"/>
    </source>
</evidence>
<dbReference type="InterPro" id="IPR041895">
    <property type="entry name" value="ArdA_dom1"/>
</dbReference>
<comment type="caution">
    <text evidence="1">The sequence shown here is derived from an EMBL/GenBank/DDBJ whole genome shotgun (WGS) entry which is preliminary data.</text>
</comment>
<organism evidence="1 2">
    <name type="scientific">Megamonas rupellensis</name>
    <dbReference type="NCBI Taxonomy" id="491921"/>
    <lineage>
        <taxon>Bacteria</taxon>
        <taxon>Bacillati</taxon>
        <taxon>Bacillota</taxon>
        <taxon>Negativicutes</taxon>
        <taxon>Selenomonadales</taxon>
        <taxon>Selenomonadaceae</taxon>
        <taxon>Megamonas</taxon>
    </lineage>
</organism>
<dbReference type="Proteomes" id="UP000284662">
    <property type="component" value="Unassembled WGS sequence"/>
</dbReference>
<protein>
    <submittedName>
        <fullName evidence="1">Antirestriction protein ArdA</fullName>
    </submittedName>
</protein>
<dbReference type="Gene3D" id="3.10.20.480">
    <property type="entry name" value="Antirestriction protein ArdA, domain 1"/>
    <property type="match status" value="1"/>
</dbReference>
<dbReference type="InterPro" id="IPR009899">
    <property type="entry name" value="ArdA"/>
</dbReference>
<dbReference type="Pfam" id="PF07275">
    <property type="entry name" value="ArdA"/>
    <property type="match status" value="1"/>
</dbReference>